<evidence type="ECO:0000313" key="2">
    <source>
        <dbReference type="Proteomes" id="UP001311232"/>
    </source>
</evidence>
<reference evidence="1 2" key="1">
    <citation type="submission" date="2021-06" db="EMBL/GenBank/DDBJ databases">
        <authorList>
            <person name="Palmer J.M."/>
        </authorList>
    </citation>
    <scope>NUCLEOTIDE SEQUENCE [LARGE SCALE GENOMIC DNA]</scope>
    <source>
        <strain evidence="1 2">MEX-2019</strain>
        <tissue evidence="1">Muscle</tissue>
    </source>
</reference>
<sequence length="103" mass="11653">MVLALGGYGVSETRGYRGYTGWCGIWGRISHSPTLNLGGSHFTSYGSREGLWDKDHTVEWFRLALSMWWDYNSSTTDVARWLVRTTSVALLAYSNARAQLKLM</sequence>
<evidence type="ECO:0000313" key="1">
    <source>
        <dbReference type="EMBL" id="KAK5607613.1"/>
    </source>
</evidence>
<name>A0AAV9RF29_9TELE</name>
<accession>A0AAV9RF29</accession>
<comment type="caution">
    <text evidence="1">The sequence shown here is derived from an EMBL/GenBank/DDBJ whole genome shotgun (WGS) entry which is preliminary data.</text>
</comment>
<protein>
    <submittedName>
        <fullName evidence="1">Uncharacterized protein</fullName>
    </submittedName>
</protein>
<proteinExistence type="predicted"/>
<keyword evidence="2" id="KW-1185">Reference proteome</keyword>
<dbReference type="Proteomes" id="UP001311232">
    <property type="component" value="Unassembled WGS sequence"/>
</dbReference>
<dbReference type="AlphaFoldDB" id="A0AAV9RF29"/>
<dbReference type="EMBL" id="JAHHUM010002019">
    <property type="protein sequence ID" value="KAK5607613.1"/>
    <property type="molecule type" value="Genomic_DNA"/>
</dbReference>
<organism evidence="1 2">
    <name type="scientific">Crenichthys baileyi</name>
    <name type="common">White River springfish</name>
    <dbReference type="NCBI Taxonomy" id="28760"/>
    <lineage>
        <taxon>Eukaryota</taxon>
        <taxon>Metazoa</taxon>
        <taxon>Chordata</taxon>
        <taxon>Craniata</taxon>
        <taxon>Vertebrata</taxon>
        <taxon>Euteleostomi</taxon>
        <taxon>Actinopterygii</taxon>
        <taxon>Neopterygii</taxon>
        <taxon>Teleostei</taxon>
        <taxon>Neoteleostei</taxon>
        <taxon>Acanthomorphata</taxon>
        <taxon>Ovalentaria</taxon>
        <taxon>Atherinomorphae</taxon>
        <taxon>Cyprinodontiformes</taxon>
        <taxon>Goodeidae</taxon>
        <taxon>Crenichthys</taxon>
    </lineage>
</organism>
<gene>
    <name evidence="1" type="ORF">CRENBAI_008420</name>
</gene>